<dbReference type="Gene3D" id="3.40.350.10">
    <property type="entry name" value="Creatinase/prolidase N-terminal domain"/>
    <property type="match status" value="2"/>
</dbReference>
<name>A0A367KKF2_RHIST</name>
<evidence type="ECO:0000256" key="3">
    <source>
        <dbReference type="ARBA" id="ARBA00022801"/>
    </source>
</evidence>
<accession>A0A367KKF2</accession>
<dbReference type="InterPro" id="IPR029149">
    <property type="entry name" value="Creatin/AminoP/Spt16_N"/>
</dbReference>
<feature type="domain" description="Peptidase M24 C-terminal" evidence="6">
    <location>
        <begin position="509"/>
        <end position="568"/>
    </location>
</feature>
<reference evidence="7 8" key="1">
    <citation type="journal article" date="2018" name="G3 (Bethesda)">
        <title>Phylogenetic and Phylogenomic Definition of Rhizopus Species.</title>
        <authorList>
            <person name="Gryganskyi A.P."/>
            <person name="Golan J."/>
            <person name="Dolatabadi S."/>
            <person name="Mondo S."/>
            <person name="Robb S."/>
            <person name="Idnurm A."/>
            <person name="Muszewska A."/>
            <person name="Steczkiewicz K."/>
            <person name="Masonjones S."/>
            <person name="Liao H.L."/>
            <person name="Gajdeczka M.T."/>
            <person name="Anike F."/>
            <person name="Vuek A."/>
            <person name="Anishchenko I.M."/>
            <person name="Voigt K."/>
            <person name="de Hoog G.S."/>
            <person name="Smith M.E."/>
            <person name="Heitman J."/>
            <person name="Vilgalys R."/>
            <person name="Stajich J.E."/>
        </authorList>
    </citation>
    <scope>NUCLEOTIDE SEQUENCE [LARGE SCALE GENOMIC DNA]</scope>
    <source>
        <strain evidence="7 8">LSU 92-RS-03</strain>
    </source>
</reference>
<dbReference type="CDD" id="cd01085">
    <property type="entry name" value="APP"/>
    <property type="match status" value="1"/>
</dbReference>
<dbReference type="EMBL" id="PJQM01001301">
    <property type="protein sequence ID" value="RCI02676.1"/>
    <property type="molecule type" value="Genomic_DNA"/>
</dbReference>
<dbReference type="InterPro" id="IPR000994">
    <property type="entry name" value="Pept_M24"/>
</dbReference>
<dbReference type="Gene3D" id="3.90.230.10">
    <property type="entry name" value="Creatinase/methionine aminopeptidase superfamily"/>
    <property type="match status" value="1"/>
</dbReference>
<dbReference type="Pfam" id="PF16189">
    <property type="entry name" value="Creatinase_N_2"/>
    <property type="match status" value="1"/>
</dbReference>
<keyword evidence="3" id="KW-0378">Hydrolase</keyword>
<dbReference type="GO" id="GO:0070006">
    <property type="term" value="F:metalloaminopeptidase activity"/>
    <property type="evidence" value="ECO:0007669"/>
    <property type="project" value="InterPro"/>
</dbReference>
<dbReference type="GO" id="GO:0046872">
    <property type="term" value="F:metal ion binding"/>
    <property type="evidence" value="ECO:0007669"/>
    <property type="project" value="UniProtKB-KW"/>
</dbReference>
<dbReference type="InterPro" id="IPR000587">
    <property type="entry name" value="Creatinase_N"/>
</dbReference>
<gene>
    <name evidence="7" type="ORF">CU098_001562</name>
</gene>
<dbReference type="AlphaFoldDB" id="A0A367KKF2"/>
<dbReference type="PANTHER" id="PTHR43763">
    <property type="entry name" value="XAA-PRO AMINOPEPTIDASE 1"/>
    <property type="match status" value="1"/>
</dbReference>
<dbReference type="PANTHER" id="PTHR43763:SF6">
    <property type="entry name" value="XAA-PRO AMINOPEPTIDASE 1"/>
    <property type="match status" value="1"/>
</dbReference>
<evidence type="ECO:0000313" key="8">
    <source>
        <dbReference type="Proteomes" id="UP000253551"/>
    </source>
</evidence>
<dbReference type="Pfam" id="PF00557">
    <property type="entry name" value="Peptidase_M24"/>
    <property type="match status" value="1"/>
</dbReference>
<dbReference type="InterPro" id="IPR050422">
    <property type="entry name" value="X-Pro_aminopeptidase_P"/>
</dbReference>
<dbReference type="SUPFAM" id="SSF55920">
    <property type="entry name" value="Creatinase/aminopeptidase"/>
    <property type="match status" value="1"/>
</dbReference>
<evidence type="ECO:0000259" key="5">
    <source>
        <dbReference type="Pfam" id="PF01321"/>
    </source>
</evidence>
<protein>
    <recommendedName>
        <fullName evidence="9">Xaa-Pro aminopeptidase P</fullName>
    </recommendedName>
</protein>
<sequence length="568" mass="63701">MSKFITRLYSSHVSSRLAALRGVMNNLDAVLVPSEDAHQSEYTAECDNRRAWLSGFTGSAGCAIVTKKSAALFTDGRYFVQAANELDETEWTLMKQGLPGVPSWQEYLKQLPPGSTIGVDPTMISVGQVQELEKELKNSRLVYTDNLVDRIRTERPHRPSNEIKIHPLQYAGQSVESKLKTLVKQLNGKSTVISRLDEIAWLLNLRGSDIHTSPVFFSYCFVTPTTTTLYLQCSKKLSEKVQAQLKKSKIVIKPYDTITQDLSSFSSAFSIDPEGTNMSIIEALKSSEIHYEPSPIQLSKAIKNEAEMKGMIDCHQRDAVALCKHFAWLSNHLEQGDTIREYEAVEHLESMRQLDSLYVGPSFDTIAASGANGAIVHYSQASDIIDPQQIYLCDSGGHYLNGTTDVTRTWLFKGQPSLFQKRAFTRVLQSHITLDQTVFPQGTTGYQLNSIARQPLWKEGLDFRHGVGHGVPLQVGMIVTNEPGYYKDLEFGIRIENVLRVCTSAHQSYLGFDHLTFVPLGVKLIESELLDTQEKDWVNNYHAKCRDLLGNTLDTKTLSWLEKETAPL</sequence>
<dbReference type="GO" id="GO:0005737">
    <property type="term" value="C:cytoplasm"/>
    <property type="evidence" value="ECO:0007669"/>
    <property type="project" value="UniProtKB-ARBA"/>
</dbReference>
<dbReference type="Pfam" id="PF16188">
    <property type="entry name" value="Peptidase_M24_C"/>
    <property type="match status" value="1"/>
</dbReference>
<dbReference type="InterPro" id="IPR036005">
    <property type="entry name" value="Creatinase/aminopeptidase-like"/>
</dbReference>
<evidence type="ECO:0000259" key="6">
    <source>
        <dbReference type="Pfam" id="PF16188"/>
    </source>
</evidence>
<feature type="domain" description="Peptidase M24" evidence="4">
    <location>
        <begin position="311"/>
        <end position="474"/>
    </location>
</feature>
<organism evidence="7 8">
    <name type="scientific">Rhizopus stolonifer</name>
    <name type="common">Rhizopus nigricans</name>
    <dbReference type="NCBI Taxonomy" id="4846"/>
    <lineage>
        <taxon>Eukaryota</taxon>
        <taxon>Fungi</taxon>
        <taxon>Fungi incertae sedis</taxon>
        <taxon>Mucoromycota</taxon>
        <taxon>Mucoromycotina</taxon>
        <taxon>Mucoromycetes</taxon>
        <taxon>Mucorales</taxon>
        <taxon>Mucorineae</taxon>
        <taxon>Rhizopodaceae</taxon>
        <taxon>Rhizopus</taxon>
    </lineage>
</organism>
<dbReference type="Pfam" id="PF01321">
    <property type="entry name" value="Creatinase_N"/>
    <property type="match status" value="1"/>
</dbReference>
<dbReference type="SUPFAM" id="SSF53092">
    <property type="entry name" value="Creatinase/prolidase N-terminal domain"/>
    <property type="match status" value="1"/>
</dbReference>
<keyword evidence="2" id="KW-0479">Metal-binding</keyword>
<comment type="similarity">
    <text evidence="1">Belongs to the peptidase M24B family.</text>
</comment>
<evidence type="ECO:0000256" key="1">
    <source>
        <dbReference type="ARBA" id="ARBA00008766"/>
    </source>
</evidence>
<dbReference type="FunFam" id="3.40.350.10:FF:000003">
    <property type="entry name" value="Xaa-pro aminopeptidase P"/>
    <property type="match status" value="1"/>
</dbReference>
<dbReference type="InterPro" id="IPR033740">
    <property type="entry name" value="Pept_M24B"/>
</dbReference>
<evidence type="ECO:0008006" key="9">
    <source>
        <dbReference type="Google" id="ProtNLM"/>
    </source>
</evidence>
<evidence type="ECO:0000313" key="7">
    <source>
        <dbReference type="EMBL" id="RCI02676.1"/>
    </source>
</evidence>
<proteinExistence type="inferred from homology"/>
<feature type="domain" description="Creatinase N-terminal" evidence="5">
    <location>
        <begin position="17"/>
        <end position="152"/>
    </location>
</feature>
<keyword evidence="8" id="KW-1185">Reference proteome</keyword>
<evidence type="ECO:0000256" key="2">
    <source>
        <dbReference type="ARBA" id="ARBA00022723"/>
    </source>
</evidence>
<dbReference type="STRING" id="4846.A0A367KKF2"/>
<dbReference type="Proteomes" id="UP000253551">
    <property type="component" value="Unassembled WGS sequence"/>
</dbReference>
<evidence type="ECO:0000259" key="4">
    <source>
        <dbReference type="Pfam" id="PF00557"/>
    </source>
</evidence>
<comment type="caution">
    <text evidence="7">The sequence shown here is derived from an EMBL/GenBank/DDBJ whole genome shotgun (WGS) entry which is preliminary data.</text>
</comment>
<dbReference type="OrthoDB" id="9995434at2759"/>
<dbReference type="InterPro" id="IPR032416">
    <property type="entry name" value="Peptidase_M24_C"/>
</dbReference>